<dbReference type="Pfam" id="PF05448">
    <property type="entry name" value="AXE1"/>
    <property type="match status" value="1"/>
</dbReference>
<evidence type="ECO:0000259" key="3">
    <source>
        <dbReference type="Pfam" id="PF05448"/>
    </source>
</evidence>
<gene>
    <name evidence="4" type="ORF">C8P68_11017</name>
</gene>
<dbReference type="InterPro" id="IPR008391">
    <property type="entry name" value="AXE1_dom"/>
</dbReference>
<feature type="active site" description="Charge relay system" evidence="1">
    <location>
        <position position="429"/>
    </location>
</feature>
<feature type="domain" description="Acetyl xylan esterase" evidence="3">
    <location>
        <begin position="148"/>
        <end position="435"/>
    </location>
</feature>
<feature type="binding site" evidence="2">
    <location>
        <position position="224"/>
    </location>
    <ligand>
        <name>substrate</name>
    </ligand>
</feature>
<feature type="active site" description="Charge relay system" evidence="1">
    <location>
        <position position="399"/>
    </location>
</feature>
<dbReference type="Gene3D" id="3.40.50.1820">
    <property type="entry name" value="alpha/beta hydrolase"/>
    <property type="match status" value="1"/>
</dbReference>
<comment type="caution">
    <text evidence="4">The sequence shown here is derived from an EMBL/GenBank/DDBJ whole genome shotgun (WGS) entry which is preliminary data.</text>
</comment>
<feature type="active site" description="Nucleophile" evidence="1">
    <location>
        <position position="307"/>
    </location>
</feature>
<dbReference type="Proteomes" id="UP000244168">
    <property type="component" value="Unassembled WGS sequence"/>
</dbReference>
<accession>A0A2T5J4Y1</accession>
<organism evidence="4 5">
    <name type="scientific">Mucilaginibacter yixingensis</name>
    <dbReference type="NCBI Taxonomy" id="1295612"/>
    <lineage>
        <taxon>Bacteria</taxon>
        <taxon>Pseudomonadati</taxon>
        <taxon>Bacteroidota</taxon>
        <taxon>Sphingobacteriia</taxon>
        <taxon>Sphingobacteriales</taxon>
        <taxon>Sphingobacteriaceae</taxon>
        <taxon>Mucilaginibacter</taxon>
    </lineage>
</organism>
<dbReference type="GO" id="GO:0052689">
    <property type="term" value="F:carboxylic ester hydrolase activity"/>
    <property type="evidence" value="ECO:0007669"/>
    <property type="project" value="TreeGrafter"/>
</dbReference>
<evidence type="ECO:0000313" key="5">
    <source>
        <dbReference type="Proteomes" id="UP000244168"/>
    </source>
</evidence>
<evidence type="ECO:0000256" key="1">
    <source>
        <dbReference type="PIRSR" id="PIRSR639069-1"/>
    </source>
</evidence>
<name>A0A2T5J4Y1_9SPHI</name>
<dbReference type="OrthoDB" id="3668964at2"/>
<dbReference type="EMBL" id="QAOQ01000010">
    <property type="protein sequence ID" value="PTQ92886.1"/>
    <property type="molecule type" value="Genomic_DNA"/>
</dbReference>
<reference evidence="4 5" key="1">
    <citation type="submission" date="2018-04" db="EMBL/GenBank/DDBJ databases">
        <title>Genomic Encyclopedia of Archaeal and Bacterial Type Strains, Phase II (KMG-II): from individual species to whole genera.</title>
        <authorList>
            <person name="Goeker M."/>
        </authorList>
    </citation>
    <scope>NUCLEOTIDE SEQUENCE [LARGE SCALE GENOMIC DNA]</scope>
    <source>
        <strain evidence="4 5">DSM 26809</strain>
    </source>
</reference>
<proteinExistence type="predicted"/>
<sequence length="450" mass="52354">MFKRYKALLLFITTGFLWLNGLNLNACFAQEGKKDEEHEDEVYIEVDPRNKNAIFNDDDDIGYKIKVKSTYKETQDGKLSYDLLTDENKLISTHSLPVHLTHNSSDSYNITLPHQKAGFYRLNMRFNFTSYDDTVKRVFGVSPLKLHSELHRPDDFEAFWKGTLVELKKVPPQYKVIERKDLSTKYKTVYLVEMRSYQNYLIRGWLVVPTFGRRLPVHYRVPGYGVEMHPNMDADDFVAFDLNVRGSGNSQDSIKLNTDIYSTHGLEDRDNYIYRGAYMDCIRGLDFLASHPKLKIDTTRIFVEGGSQGGALGIMVAALDKRVKALTVQVPLYSDIRDTYAVSATYDVQVFPFKMFRKYHDSHPGYTWDEFYKVFDYYDPQNFAPMVKCPVLMGIGLLDLYCPPRSSMSMYNHLGTKDKEYITVANSTHEVNFNYFMFQNNWLREKLRVP</sequence>
<protein>
    <submittedName>
        <fullName evidence="4">Cephalosporin-C deacetylase-like acetyl esterase</fullName>
    </submittedName>
</protein>
<dbReference type="PANTHER" id="PTHR40111:SF1">
    <property type="entry name" value="CEPHALOSPORIN-C DEACETYLASE"/>
    <property type="match status" value="1"/>
</dbReference>
<dbReference type="InterPro" id="IPR029058">
    <property type="entry name" value="AB_hydrolase_fold"/>
</dbReference>
<dbReference type="AlphaFoldDB" id="A0A2T5J4Y1"/>
<dbReference type="GO" id="GO:0005976">
    <property type="term" value="P:polysaccharide metabolic process"/>
    <property type="evidence" value="ECO:0007669"/>
    <property type="project" value="TreeGrafter"/>
</dbReference>
<dbReference type="SUPFAM" id="SSF53474">
    <property type="entry name" value="alpha/beta-Hydrolases"/>
    <property type="match status" value="1"/>
</dbReference>
<evidence type="ECO:0000313" key="4">
    <source>
        <dbReference type="EMBL" id="PTQ92886.1"/>
    </source>
</evidence>
<dbReference type="RefSeq" id="WP_107831172.1">
    <property type="nucleotide sequence ID" value="NZ_CP160205.1"/>
</dbReference>
<dbReference type="PANTHER" id="PTHR40111">
    <property type="entry name" value="CEPHALOSPORIN-C DEACETYLASE"/>
    <property type="match status" value="1"/>
</dbReference>
<dbReference type="InterPro" id="IPR039069">
    <property type="entry name" value="CE7"/>
</dbReference>
<keyword evidence="5" id="KW-1185">Reference proteome</keyword>
<evidence type="ECO:0000256" key="2">
    <source>
        <dbReference type="PIRSR" id="PIRSR639069-2"/>
    </source>
</evidence>